<dbReference type="InterPro" id="IPR004360">
    <property type="entry name" value="Glyas_Fos-R_dOase_dom"/>
</dbReference>
<proteinExistence type="predicted"/>
<dbReference type="PANTHER" id="PTHR43279">
    <property type="entry name" value="CATECHOL-2,3-DIOXYGENASE"/>
    <property type="match status" value="1"/>
</dbReference>
<evidence type="ECO:0000313" key="3">
    <source>
        <dbReference type="Proteomes" id="UP000076404"/>
    </source>
</evidence>
<dbReference type="PANTHER" id="PTHR43279:SF1">
    <property type="entry name" value="CATECHOL-2,3-DIOXYGENASE"/>
    <property type="match status" value="1"/>
</dbReference>
<dbReference type="InterPro" id="IPR029068">
    <property type="entry name" value="Glyas_Bleomycin-R_OHBP_Dase"/>
</dbReference>
<dbReference type="EMBL" id="CP011454">
    <property type="protein sequence ID" value="AMW06908.1"/>
    <property type="molecule type" value="Genomic_DNA"/>
</dbReference>
<dbReference type="KEGG" id="gph:GEMMAAP_15190"/>
<dbReference type="Gene3D" id="3.10.180.10">
    <property type="entry name" value="2,3-Dihydroxybiphenyl 1,2-Dioxygenase, domain 1"/>
    <property type="match status" value="2"/>
</dbReference>
<dbReference type="STRING" id="1379270.GEMMAAP_15190"/>
<evidence type="ECO:0000313" key="2">
    <source>
        <dbReference type="EMBL" id="AMW06908.1"/>
    </source>
</evidence>
<keyword evidence="3" id="KW-1185">Reference proteome</keyword>
<reference evidence="2 3" key="2">
    <citation type="journal article" date="2016" name="Environ. Microbiol. Rep.">
        <title>Metagenomic evidence for the presence of phototrophic Gemmatimonadetes bacteria in diverse environments.</title>
        <authorList>
            <person name="Zeng Y."/>
            <person name="Baumbach J."/>
            <person name="Barbosa E.G."/>
            <person name="Azevedo V."/>
            <person name="Zhang C."/>
            <person name="Koblizek M."/>
        </authorList>
    </citation>
    <scope>NUCLEOTIDE SEQUENCE [LARGE SCALE GENOMIC DNA]</scope>
    <source>
        <strain evidence="2 3">AP64</strain>
    </source>
</reference>
<feature type="domain" description="VOC" evidence="1">
    <location>
        <begin position="6"/>
        <end position="124"/>
    </location>
</feature>
<dbReference type="InterPro" id="IPR037523">
    <property type="entry name" value="VOC_core"/>
</dbReference>
<evidence type="ECO:0000259" key="1">
    <source>
        <dbReference type="PROSITE" id="PS51819"/>
    </source>
</evidence>
<dbReference type="AlphaFoldDB" id="A0A143BPH8"/>
<reference evidence="2 3" key="1">
    <citation type="journal article" date="2014" name="Proc. Natl. Acad. Sci. U.S.A.">
        <title>Functional type 2 photosynthetic reaction centers found in the rare bacterial phylum Gemmatimonadetes.</title>
        <authorList>
            <person name="Zeng Y."/>
            <person name="Feng F."/>
            <person name="Medova H."/>
            <person name="Dean J."/>
            <person name="Koblizek M."/>
        </authorList>
    </citation>
    <scope>NUCLEOTIDE SEQUENCE [LARGE SCALE GENOMIC DNA]</scope>
    <source>
        <strain evidence="2 3">AP64</strain>
    </source>
</reference>
<accession>A0A143BPH8</accession>
<organism evidence="2 3">
    <name type="scientific">Gemmatimonas phototrophica</name>
    <dbReference type="NCBI Taxonomy" id="1379270"/>
    <lineage>
        <taxon>Bacteria</taxon>
        <taxon>Pseudomonadati</taxon>
        <taxon>Gemmatimonadota</taxon>
        <taxon>Gemmatimonadia</taxon>
        <taxon>Gemmatimonadales</taxon>
        <taxon>Gemmatimonadaceae</taxon>
        <taxon>Gemmatimonas</taxon>
    </lineage>
</organism>
<gene>
    <name evidence="2" type="ORF">GEMMAAP_15190</name>
</gene>
<sequence length="275" mass="29807">MPQQLRLGPVRLQVSHLERSQQWYQQVLGLTELSRTADVVQLGVNGASEPLVVLEWRPGTTPVRPGSRLGLYHFAILLPDRPSLGRFVQHLARLGVRAGASDHLVSEAVYLQDPDGLGIEVYRDRPRAAWQRIGQELMMATDPLDFPAVVASAAGDPWTGMPPGTVMGHLHLHVGDLPHAATFYHHALGFDRMVWRYPGALFLGAGGYHHHLGTNTWAEAAPASGAHDAQLLEWSIVVPSPGDVLAALGGAGFAVQEELVRDPWGTPLRIRGGVG</sequence>
<protein>
    <recommendedName>
        <fullName evidence="1">VOC domain-containing protein</fullName>
    </recommendedName>
</protein>
<dbReference type="PROSITE" id="PS51819">
    <property type="entry name" value="VOC"/>
    <property type="match status" value="1"/>
</dbReference>
<dbReference type="SUPFAM" id="SSF54593">
    <property type="entry name" value="Glyoxalase/Bleomycin resistance protein/Dihydroxybiphenyl dioxygenase"/>
    <property type="match status" value="2"/>
</dbReference>
<dbReference type="Proteomes" id="UP000076404">
    <property type="component" value="Chromosome"/>
</dbReference>
<dbReference type="Pfam" id="PF00903">
    <property type="entry name" value="Glyoxalase"/>
    <property type="match status" value="2"/>
</dbReference>
<name>A0A143BPH8_9BACT</name>
<dbReference type="eggNOG" id="COG2514">
    <property type="taxonomic scope" value="Bacteria"/>
</dbReference>